<dbReference type="AlphaFoldDB" id="A0AAW0JSX9"/>
<accession>A0AAW0JSX9</accession>
<organism evidence="1 2">
    <name type="scientific">Quercus suber</name>
    <name type="common">Cork oak</name>
    <dbReference type="NCBI Taxonomy" id="58331"/>
    <lineage>
        <taxon>Eukaryota</taxon>
        <taxon>Viridiplantae</taxon>
        <taxon>Streptophyta</taxon>
        <taxon>Embryophyta</taxon>
        <taxon>Tracheophyta</taxon>
        <taxon>Spermatophyta</taxon>
        <taxon>Magnoliopsida</taxon>
        <taxon>eudicotyledons</taxon>
        <taxon>Gunneridae</taxon>
        <taxon>Pentapetalae</taxon>
        <taxon>rosids</taxon>
        <taxon>fabids</taxon>
        <taxon>Fagales</taxon>
        <taxon>Fagaceae</taxon>
        <taxon>Quercus</taxon>
    </lineage>
</organism>
<gene>
    <name evidence="1" type="ORF">CFP56_029462</name>
</gene>
<sequence>MDKHCFTPWDSFDKESNCCEWEGVKCNITIGCVRFYEVMYIVLLATKVRITYEIGKTSLAASKVNLMLFGQW</sequence>
<evidence type="ECO:0000313" key="1">
    <source>
        <dbReference type="EMBL" id="KAK7829376.1"/>
    </source>
</evidence>
<dbReference type="Proteomes" id="UP000237347">
    <property type="component" value="Unassembled WGS sequence"/>
</dbReference>
<keyword evidence="2" id="KW-1185">Reference proteome</keyword>
<proteinExistence type="predicted"/>
<comment type="caution">
    <text evidence="1">The sequence shown here is derived from an EMBL/GenBank/DDBJ whole genome shotgun (WGS) entry which is preliminary data.</text>
</comment>
<dbReference type="EMBL" id="PKMF04000483">
    <property type="protein sequence ID" value="KAK7829376.1"/>
    <property type="molecule type" value="Genomic_DNA"/>
</dbReference>
<reference evidence="1 2" key="1">
    <citation type="journal article" date="2018" name="Sci. Data">
        <title>The draft genome sequence of cork oak.</title>
        <authorList>
            <person name="Ramos A.M."/>
            <person name="Usie A."/>
            <person name="Barbosa P."/>
            <person name="Barros P.M."/>
            <person name="Capote T."/>
            <person name="Chaves I."/>
            <person name="Simoes F."/>
            <person name="Abreu I."/>
            <person name="Carrasquinho I."/>
            <person name="Faro C."/>
            <person name="Guimaraes J.B."/>
            <person name="Mendonca D."/>
            <person name="Nobrega F."/>
            <person name="Rodrigues L."/>
            <person name="Saibo N.J.M."/>
            <person name="Varela M.C."/>
            <person name="Egas C."/>
            <person name="Matos J."/>
            <person name="Miguel C.M."/>
            <person name="Oliveira M.M."/>
            <person name="Ricardo C.P."/>
            <person name="Goncalves S."/>
        </authorList>
    </citation>
    <scope>NUCLEOTIDE SEQUENCE [LARGE SCALE GENOMIC DNA]</scope>
    <source>
        <strain evidence="2">cv. HL8</strain>
    </source>
</reference>
<protein>
    <recommendedName>
        <fullName evidence="3">Leucine-rich repeat-containing N-terminal plant-type domain-containing protein</fullName>
    </recommendedName>
</protein>
<evidence type="ECO:0000313" key="2">
    <source>
        <dbReference type="Proteomes" id="UP000237347"/>
    </source>
</evidence>
<name>A0AAW0JSX9_QUESU</name>
<evidence type="ECO:0008006" key="3">
    <source>
        <dbReference type="Google" id="ProtNLM"/>
    </source>
</evidence>